<dbReference type="InterPro" id="IPR012347">
    <property type="entry name" value="Ferritin-like"/>
</dbReference>
<dbReference type="Proteomes" id="UP001596166">
    <property type="component" value="Unassembled WGS sequence"/>
</dbReference>
<dbReference type="CDD" id="cd07909">
    <property type="entry name" value="YciF"/>
    <property type="match status" value="1"/>
</dbReference>
<protein>
    <submittedName>
        <fullName evidence="2">Ferritin-like domain-containing protein</fullName>
    </submittedName>
</protein>
<dbReference type="InterPro" id="IPR009078">
    <property type="entry name" value="Ferritin-like_SF"/>
</dbReference>
<accession>A0ABW0G4U5</accession>
<comment type="caution">
    <text evidence="2">The sequence shown here is derived from an EMBL/GenBank/DDBJ whole genome shotgun (WGS) entry which is preliminary data.</text>
</comment>
<reference evidence="3" key="1">
    <citation type="journal article" date="2019" name="Int. J. Syst. Evol. Microbiol.">
        <title>The Global Catalogue of Microorganisms (GCM) 10K type strain sequencing project: providing services to taxonomists for standard genome sequencing and annotation.</title>
        <authorList>
            <consortium name="The Broad Institute Genomics Platform"/>
            <consortium name="The Broad Institute Genome Sequencing Center for Infectious Disease"/>
            <person name="Wu L."/>
            <person name="Ma J."/>
        </authorList>
    </citation>
    <scope>NUCLEOTIDE SEQUENCE [LARGE SCALE GENOMIC DNA]</scope>
    <source>
        <strain evidence="3">CCUG 58760</strain>
    </source>
</reference>
<dbReference type="SUPFAM" id="SSF47240">
    <property type="entry name" value="Ferritin-like"/>
    <property type="match status" value="1"/>
</dbReference>
<organism evidence="2 3">
    <name type="scientific">Azospirillum himalayense</name>
    <dbReference type="NCBI Taxonomy" id="654847"/>
    <lineage>
        <taxon>Bacteria</taxon>
        <taxon>Pseudomonadati</taxon>
        <taxon>Pseudomonadota</taxon>
        <taxon>Alphaproteobacteria</taxon>
        <taxon>Rhodospirillales</taxon>
        <taxon>Azospirillaceae</taxon>
        <taxon>Azospirillum</taxon>
    </lineage>
</organism>
<proteinExistence type="predicted"/>
<dbReference type="InterPro" id="IPR047114">
    <property type="entry name" value="YciF"/>
</dbReference>
<dbReference type="Pfam" id="PF05974">
    <property type="entry name" value="DUF892"/>
    <property type="match status" value="1"/>
</dbReference>
<dbReference type="Gene3D" id="1.20.1260.10">
    <property type="match status" value="1"/>
</dbReference>
<dbReference type="InterPro" id="IPR010287">
    <property type="entry name" value="DUF892_YciF-like"/>
</dbReference>
<dbReference type="RefSeq" id="WP_376995171.1">
    <property type="nucleotide sequence ID" value="NZ_JBHSLC010000015.1"/>
</dbReference>
<evidence type="ECO:0000256" key="1">
    <source>
        <dbReference type="SAM" id="MobiDB-lite"/>
    </source>
</evidence>
<dbReference type="PANTHER" id="PTHR30565:SF9">
    <property type="entry name" value="PROTEIN YCIF"/>
    <property type="match status" value="1"/>
</dbReference>
<dbReference type="EMBL" id="JBHSLC010000015">
    <property type="protein sequence ID" value="MFC5355539.1"/>
    <property type="molecule type" value="Genomic_DNA"/>
</dbReference>
<evidence type="ECO:0000313" key="2">
    <source>
        <dbReference type="EMBL" id="MFC5355539.1"/>
    </source>
</evidence>
<feature type="region of interest" description="Disordered" evidence="1">
    <location>
        <begin position="1"/>
        <end position="21"/>
    </location>
</feature>
<evidence type="ECO:0000313" key="3">
    <source>
        <dbReference type="Proteomes" id="UP001596166"/>
    </source>
</evidence>
<dbReference type="PANTHER" id="PTHR30565">
    <property type="entry name" value="PROTEIN YCIF"/>
    <property type="match status" value="1"/>
</dbReference>
<feature type="compositionally biased region" description="Polar residues" evidence="1">
    <location>
        <begin position="10"/>
        <end position="21"/>
    </location>
</feature>
<gene>
    <name evidence="2" type="ORF">ACFPMG_11020</name>
</gene>
<keyword evidence="3" id="KW-1185">Reference proteome</keyword>
<name>A0ABW0G4U5_9PROT</name>
<sequence>MVVRSIPAITGSTSPRGKSTMSEQALKELLIKELQDTYSSETQIIEALPAMVEAASSPQLKQAFETHLRETDGQVKRLEQIFQMLQAEPGGNTCEATQGLIEETEEIIDEGLPAEVLDVALIMAAQKVEHYEIASYGSLRTLAETCGMTEVARLLEQTLDEEKATDQKLNQLAEGGINMRAFKAA</sequence>